<feature type="binding site" evidence="7">
    <location>
        <position position="174"/>
    </location>
    <ligand>
        <name>a divalent metal cation</name>
        <dbReference type="ChEBI" id="CHEBI:60240"/>
    </ligand>
</feature>
<feature type="binding site" evidence="7">
    <location>
        <position position="149"/>
    </location>
    <ligand>
        <name>a divalent metal cation</name>
        <dbReference type="ChEBI" id="CHEBI:60240"/>
    </ligand>
</feature>
<dbReference type="PIRSF" id="PIRSF000106">
    <property type="entry name" value="ME"/>
    <property type="match status" value="1"/>
</dbReference>
<dbReference type="InterPro" id="IPR046346">
    <property type="entry name" value="Aminoacid_DH-like_N_sf"/>
</dbReference>
<dbReference type="SUPFAM" id="SSF53223">
    <property type="entry name" value="Aminoacid dehydrogenase-like, N-terminal domain"/>
    <property type="match status" value="1"/>
</dbReference>
<evidence type="ECO:0000256" key="7">
    <source>
        <dbReference type="PIRSR" id="PIRSR000106-3"/>
    </source>
</evidence>
<dbReference type="GO" id="GO:0046872">
    <property type="term" value="F:metal ion binding"/>
    <property type="evidence" value="ECO:0007669"/>
    <property type="project" value="UniProtKB-KW"/>
</dbReference>
<dbReference type="Pfam" id="PF03949">
    <property type="entry name" value="Malic_M"/>
    <property type="match status" value="1"/>
</dbReference>
<feature type="binding site" evidence="6">
    <location>
        <position position="299"/>
    </location>
    <ligand>
        <name>(S)-malate</name>
        <dbReference type="ChEBI" id="CHEBI:15589"/>
    </ligand>
</feature>
<dbReference type="Pfam" id="PF00390">
    <property type="entry name" value="malic"/>
    <property type="match status" value="1"/>
</dbReference>
<dbReference type="Proteomes" id="UP000193387">
    <property type="component" value="Unassembled WGS sequence"/>
</dbReference>
<dbReference type="SUPFAM" id="SSF51735">
    <property type="entry name" value="NAD(P)-binding Rossmann-fold domains"/>
    <property type="match status" value="1"/>
</dbReference>
<dbReference type="Gene3D" id="3.40.50.720">
    <property type="entry name" value="NAD(P)-binding Rossmann-like Domain"/>
    <property type="match status" value="1"/>
</dbReference>
<feature type="binding site" evidence="6">
    <location>
        <position position="328"/>
    </location>
    <ligand>
        <name>(S)-malate</name>
        <dbReference type="ChEBI" id="CHEBI:15589"/>
    </ligand>
</feature>
<evidence type="ECO:0000259" key="8">
    <source>
        <dbReference type="SMART" id="SM00919"/>
    </source>
</evidence>
<name>A0AAJ3NV21_9MYCO</name>
<dbReference type="InterPro" id="IPR051674">
    <property type="entry name" value="Malate_Decarboxylase"/>
</dbReference>
<dbReference type="InterPro" id="IPR001891">
    <property type="entry name" value="Malic_OxRdtase"/>
</dbReference>
<dbReference type="PANTHER" id="PTHR43237:SF4">
    <property type="entry name" value="NADP-DEPENDENT MALIC ENZYME"/>
    <property type="match status" value="1"/>
</dbReference>
<accession>A0AAJ3NV21</accession>
<dbReference type="InterPro" id="IPR012302">
    <property type="entry name" value="Malic_NAD-bd"/>
</dbReference>
<comment type="caution">
    <text evidence="10">The sequence shown here is derived from an EMBL/GenBank/DDBJ whole genome shotgun (WGS) entry which is preliminary data.</text>
</comment>
<feature type="active site" description="Proton acceptor" evidence="5">
    <location>
        <position position="106"/>
    </location>
</feature>
<protein>
    <submittedName>
        <fullName evidence="10">Malate dehydrogenase</fullName>
    </submittedName>
</protein>
<dbReference type="InterPro" id="IPR037062">
    <property type="entry name" value="Malic_N_dom_sf"/>
</dbReference>
<dbReference type="PANTHER" id="PTHR43237">
    <property type="entry name" value="NADP-DEPENDENT MALIC ENZYME"/>
    <property type="match status" value="1"/>
</dbReference>
<dbReference type="CDD" id="cd05311">
    <property type="entry name" value="NAD_bind_2_malic_enz"/>
    <property type="match status" value="1"/>
</dbReference>
<dbReference type="GO" id="GO:0051287">
    <property type="term" value="F:NAD binding"/>
    <property type="evidence" value="ECO:0007669"/>
    <property type="project" value="InterPro"/>
</dbReference>
<evidence type="ECO:0000256" key="3">
    <source>
        <dbReference type="ARBA" id="ARBA00022723"/>
    </source>
</evidence>
<keyword evidence="3 7" id="KW-0479">Metal-binding</keyword>
<feature type="binding site" evidence="7">
    <location>
        <position position="148"/>
    </location>
    <ligand>
        <name>a divalent metal cation</name>
        <dbReference type="ChEBI" id="CHEBI:60240"/>
    </ligand>
</feature>
<dbReference type="PROSITE" id="PS00331">
    <property type="entry name" value="MALIC_ENZYMES"/>
    <property type="match status" value="1"/>
</dbReference>
<dbReference type="EMBL" id="LQPR01000014">
    <property type="protein sequence ID" value="ORW73614.1"/>
    <property type="molecule type" value="Genomic_DNA"/>
</dbReference>
<dbReference type="InterPro" id="IPR015884">
    <property type="entry name" value="Malic_enzyme_CS"/>
</dbReference>
<evidence type="ECO:0000313" key="11">
    <source>
        <dbReference type="Proteomes" id="UP000193387"/>
    </source>
</evidence>
<feature type="domain" description="Malic enzyme N-terminal" evidence="9">
    <location>
        <begin position="30"/>
        <end position="163"/>
    </location>
</feature>
<reference evidence="10 11" key="1">
    <citation type="submission" date="2016-01" db="EMBL/GenBank/DDBJ databases">
        <title>The new phylogeny of the genus Mycobacterium.</title>
        <authorList>
            <person name="Tarcisio F."/>
            <person name="Conor M."/>
            <person name="Antonella G."/>
            <person name="Elisabetta G."/>
            <person name="Giulia F.S."/>
            <person name="Sara T."/>
            <person name="Anna F."/>
            <person name="Clotilde B."/>
            <person name="Roberto B."/>
            <person name="Veronica D.S."/>
            <person name="Fabio R."/>
            <person name="Monica P."/>
            <person name="Olivier J."/>
            <person name="Enrico T."/>
            <person name="Nicola S."/>
        </authorList>
    </citation>
    <scope>NUCLEOTIDE SEQUENCE [LARGE SCALE GENOMIC DNA]</scope>
    <source>
        <strain evidence="10 11">DSM 44616</strain>
    </source>
</reference>
<dbReference type="InterPro" id="IPR012301">
    <property type="entry name" value="Malic_N_dom"/>
</dbReference>
<feature type="active site" description="Proton donor" evidence="5">
    <location>
        <position position="51"/>
    </location>
</feature>
<evidence type="ECO:0000256" key="5">
    <source>
        <dbReference type="PIRSR" id="PIRSR000106-1"/>
    </source>
</evidence>
<comment type="similarity">
    <text evidence="2">Belongs to the malic enzymes family.</text>
</comment>
<evidence type="ECO:0000259" key="9">
    <source>
        <dbReference type="SMART" id="SM01274"/>
    </source>
</evidence>
<dbReference type="AlphaFoldDB" id="A0AAJ3NV21"/>
<dbReference type="GO" id="GO:0004470">
    <property type="term" value="F:malic enzyme activity"/>
    <property type="evidence" value="ECO:0007669"/>
    <property type="project" value="InterPro"/>
</dbReference>
<comment type="cofactor">
    <cofactor evidence="1">
        <name>Mn(2+)</name>
        <dbReference type="ChEBI" id="CHEBI:29035"/>
    </cofactor>
</comment>
<feature type="domain" description="Malic enzyme NAD-binding" evidence="8">
    <location>
        <begin position="175"/>
        <end position="395"/>
    </location>
</feature>
<evidence type="ECO:0000256" key="1">
    <source>
        <dbReference type="ARBA" id="ARBA00001936"/>
    </source>
</evidence>
<evidence type="ECO:0000313" key="10">
    <source>
        <dbReference type="EMBL" id="ORW73614.1"/>
    </source>
</evidence>
<dbReference type="Gene3D" id="3.40.50.10380">
    <property type="entry name" value="Malic enzyme, N-terminal domain"/>
    <property type="match status" value="1"/>
</dbReference>
<dbReference type="SMART" id="SM00919">
    <property type="entry name" value="Malic_M"/>
    <property type="match status" value="1"/>
</dbReference>
<dbReference type="InterPro" id="IPR036291">
    <property type="entry name" value="NAD(P)-bd_dom_sf"/>
</dbReference>
<keyword evidence="11" id="KW-1185">Reference proteome</keyword>
<organism evidence="10 11">
    <name type="scientific">Mycobacterium saskatchewanense</name>
    <dbReference type="NCBI Taxonomy" id="220927"/>
    <lineage>
        <taxon>Bacteria</taxon>
        <taxon>Bacillati</taxon>
        <taxon>Actinomycetota</taxon>
        <taxon>Actinomycetes</taxon>
        <taxon>Mycobacteriales</taxon>
        <taxon>Mycobacteriaceae</taxon>
        <taxon>Mycobacterium</taxon>
        <taxon>Mycobacterium simiae complex</taxon>
    </lineage>
</organism>
<comment type="cofactor">
    <cofactor evidence="7">
        <name>Mg(2+)</name>
        <dbReference type="ChEBI" id="CHEBI:18420"/>
    </cofactor>
    <cofactor evidence="7">
        <name>Mn(2+)</name>
        <dbReference type="ChEBI" id="CHEBI:29035"/>
    </cofactor>
    <text evidence="7">Divalent metal cations. Prefers magnesium or manganese.</text>
</comment>
<proteinExistence type="inferred from homology"/>
<dbReference type="InterPro" id="IPR045213">
    <property type="entry name" value="Malic_NAD-bd_bact_type"/>
</dbReference>
<evidence type="ECO:0000256" key="2">
    <source>
        <dbReference type="ARBA" id="ARBA00008785"/>
    </source>
</evidence>
<sequence length="396" mass="41179">MGSQYPDAVPDIAQPQVHIGDDEIFEAHVGGKLSVALTAPLDTQRALSVAYTPGVAQVSRAIAADPTLAARYTWANRLVAVVSDGSAVLGLGDIGPSASLPVMEGKCGLFKQFGGLDAIPIVLDTKDPDEIVETLVRLRPTFGAVNLEDISAPRCFEIERRVIEALDCPVMHDDQHGTAIVVLAALMGASKLLGRDMTSLRVAVSGAGAAGVACTKLLLAMGVSEITVLDSRGILHTGRDHMNEVKRDLARRTNPAGLTGGLAEALRGADVFLGVSAGAVPEELVATMAPGGIVFALSNPDPEIDPEVAARYAAVVATGRSDYPNQINNVLAFPGVFRGALDVGARRITEKMMVVAAEAIFSVVSDDLAPDRIVPSPLDMRVGEAVARAVALAAEG</sequence>
<dbReference type="SMART" id="SM01274">
    <property type="entry name" value="malic"/>
    <property type="match status" value="1"/>
</dbReference>
<evidence type="ECO:0000256" key="6">
    <source>
        <dbReference type="PIRSR" id="PIRSR000106-2"/>
    </source>
</evidence>
<gene>
    <name evidence="10" type="ORF">AWC23_06580</name>
</gene>
<evidence type="ECO:0000256" key="4">
    <source>
        <dbReference type="ARBA" id="ARBA00023002"/>
    </source>
</evidence>
<dbReference type="GO" id="GO:0016616">
    <property type="term" value="F:oxidoreductase activity, acting on the CH-OH group of donors, NAD or NADP as acceptor"/>
    <property type="evidence" value="ECO:0007669"/>
    <property type="project" value="InterPro"/>
</dbReference>
<keyword evidence="4" id="KW-0560">Oxidoreductase</keyword>